<gene>
    <name evidence="2" type="ORF">TWF694_003461</name>
</gene>
<dbReference type="EMBL" id="JAVHJO010000013">
    <property type="protein sequence ID" value="KAK6530089.1"/>
    <property type="molecule type" value="Genomic_DNA"/>
</dbReference>
<organism evidence="2 3">
    <name type="scientific">Orbilia ellipsospora</name>
    <dbReference type="NCBI Taxonomy" id="2528407"/>
    <lineage>
        <taxon>Eukaryota</taxon>
        <taxon>Fungi</taxon>
        <taxon>Dikarya</taxon>
        <taxon>Ascomycota</taxon>
        <taxon>Pezizomycotina</taxon>
        <taxon>Orbiliomycetes</taxon>
        <taxon>Orbiliales</taxon>
        <taxon>Orbiliaceae</taxon>
        <taxon>Orbilia</taxon>
    </lineage>
</organism>
<name>A0AAV9WZF5_9PEZI</name>
<evidence type="ECO:0000313" key="2">
    <source>
        <dbReference type="EMBL" id="KAK6530089.1"/>
    </source>
</evidence>
<feature type="chain" id="PRO_5043508244" evidence="1">
    <location>
        <begin position="22"/>
        <end position="182"/>
    </location>
</feature>
<evidence type="ECO:0000313" key="3">
    <source>
        <dbReference type="Proteomes" id="UP001365542"/>
    </source>
</evidence>
<reference evidence="2 3" key="1">
    <citation type="submission" date="2019-10" db="EMBL/GenBank/DDBJ databases">
        <authorList>
            <person name="Palmer J.M."/>
        </authorList>
    </citation>
    <scope>NUCLEOTIDE SEQUENCE [LARGE SCALE GENOMIC DNA]</scope>
    <source>
        <strain evidence="2 3">TWF694</strain>
    </source>
</reference>
<keyword evidence="1" id="KW-0732">Signal</keyword>
<proteinExistence type="predicted"/>
<dbReference type="AlphaFoldDB" id="A0AAV9WZF5"/>
<accession>A0AAV9WZF5</accession>
<keyword evidence="3" id="KW-1185">Reference proteome</keyword>
<comment type="caution">
    <text evidence="2">The sequence shown here is derived from an EMBL/GenBank/DDBJ whole genome shotgun (WGS) entry which is preliminary data.</text>
</comment>
<protein>
    <submittedName>
        <fullName evidence="2">Uncharacterized protein</fullName>
    </submittedName>
</protein>
<dbReference type="Proteomes" id="UP001365542">
    <property type="component" value="Unassembled WGS sequence"/>
</dbReference>
<sequence length="182" mass="19827">MMFSFKTLVLAAIAGTSAVQAMPTAAEMELREREPFNIIKYEDLATLNLQKRTIGGIYICQDVNWVNCGYAVQPLVDCIQLTSPWAYSISSFGPDPGTACVLYGTSDCAVNSALKRTIFNPGNGDLSTIGMNDQIGSWRCWGVDINRQCFTDTLPAVEFSCTQCCNRCDRSGTDCCPSGIIC</sequence>
<feature type="signal peptide" evidence="1">
    <location>
        <begin position="1"/>
        <end position="21"/>
    </location>
</feature>
<evidence type="ECO:0000256" key="1">
    <source>
        <dbReference type="SAM" id="SignalP"/>
    </source>
</evidence>